<dbReference type="AlphaFoldDB" id="A0AAW2MR07"/>
<evidence type="ECO:0000313" key="1">
    <source>
        <dbReference type="EMBL" id="KAL0332937.1"/>
    </source>
</evidence>
<sequence>MDIKGKKKDNLNAWTDLKIIYNRLELEVDERKLSVIPKAVYTLTNEQKMRICEWICNLKFPDGYASNIACFVNMIELRMHDMKSHDCHVFMQKLI</sequence>
<protein>
    <submittedName>
        <fullName evidence="1">Uncharacterized protein</fullName>
    </submittedName>
</protein>
<accession>A0AAW2MR07</accession>
<dbReference type="EMBL" id="JACGWM010000013">
    <property type="protein sequence ID" value="KAL0332937.1"/>
    <property type="molecule type" value="Genomic_DNA"/>
</dbReference>
<proteinExistence type="predicted"/>
<reference evidence="1" key="1">
    <citation type="submission" date="2020-06" db="EMBL/GenBank/DDBJ databases">
        <authorList>
            <person name="Li T."/>
            <person name="Hu X."/>
            <person name="Zhang T."/>
            <person name="Song X."/>
            <person name="Zhang H."/>
            <person name="Dai N."/>
            <person name="Sheng W."/>
            <person name="Hou X."/>
            <person name="Wei L."/>
        </authorList>
    </citation>
    <scope>NUCLEOTIDE SEQUENCE</scope>
    <source>
        <strain evidence="1">KEN8</strain>
        <tissue evidence="1">Leaf</tissue>
    </source>
</reference>
<organism evidence="1">
    <name type="scientific">Sesamum calycinum</name>
    <dbReference type="NCBI Taxonomy" id="2727403"/>
    <lineage>
        <taxon>Eukaryota</taxon>
        <taxon>Viridiplantae</taxon>
        <taxon>Streptophyta</taxon>
        <taxon>Embryophyta</taxon>
        <taxon>Tracheophyta</taxon>
        <taxon>Spermatophyta</taxon>
        <taxon>Magnoliopsida</taxon>
        <taxon>eudicotyledons</taxon>
        <taxon>Gunneridae</taxon>
        <taxon>Pentapetalae</taxon>
        <taxon>asterids</taxon>
        <taxon>lamiids</taxon>
        <taxon>Lamiales</taxon>
        <taxon>Pedaliaceae</taxon>
        <taxon>Sesamum</taxon>
    </lineage>
</organism>
<reference evidence="1" key="2">
    <citation type="journal article" date="2024" name="Plant">
        <title>Genomic evolution and insights into agronomic trait innovations of Sesamum species.</title>
        <authorList>
            <person name="Miao H."/>
            <person name="Wang L."/>
            <person name="Qu L."/>
            <person name="Liu H."/>
            <person name="Sun Y."/>
            <person name="Le M."/>
            <person name="Wang Q."/>
            <person name="Wei S."/>
            <person name="Zheng Y."/>
            <person name="Lin W."/>
            <person name="Duan Y."/>
            <person name="Cao H."/>
            <person name="Xiong S."/>
            <person name="Wang X."/>
            <person name="Wei L."/>
            <person name="Li C."/>
            <person name="Ma Q."/>
            <person name="Ju M."/>
            <person name="Zhao R."/>
            <person name="Li G."/>
            <person name="Mu C."/>
            <person name="Tian Q."/>
            <person name="Mei H."/>
            <person name="Zhang T."/>
            <person name="Gao T."/>
            <person name="Zhang H."/>
        </authorList>
    </citation>
    <scope>NUCLEOTIDE SEQUENCE</scope>
    <source>
        <strain evidence="1">KEN8</strain>
    </source>
</reference>
<comment type="caution">
    <text evidence="1">The sequence shown here is derived from an EMBL/GenBank/DDBJ whole genome shotgun (WGS) entry which is preliminary data.</text>
</comment>
<gene>
    <name evidence="1" type="ORF">Scaly_2195200</name>
</gene>
<name>A0AAW2MR07_9LAMI</name>